<evidence type="ECO:0000313" key="4">
    <source>
        <dbReference type="Proteomes" id="UP000295773"/>
    </source>
</evidence>
<dbReference type="InterPro" id="IPR035965">
    <property type="entry name" value="PAS-like_dom_sf"/>
</dbReference>
<dbReference type="InterPro" id="IPR001633">
    <property type="entry name" value="EAL_dom"/>
</dbReference>
<evidence type="ECO:0000313" key="3">
    <source>
        <dbReference type="EMBL" id="TCU58242.1"/>
    </source>
</evidence>
<dbReference type="NCBIfam" id="TIGR00254">
    <property type="entry name" value="GGDEF"/>
    <property type="match status" value="1"/>
</dbReference>
<dbReference type="InterPro" id="IPR050706">
    <property type="entry name" value="Cyclic-di-GMP_PDE-like"/>
</dbReference>
<dbReference type="SMART" id="SM00052">
    <property type="entry name" value="EAL"/>
    <property type="match status" value="1"/>
</dbReference>
<dbReference type="EMBL" id="SMBP01000015">
    <property type="protein sequence ID" value="TCU58242.1"/>
    <property type="molecule type" value="Genomic_DNA"/>
</dbReference>
<dbReference type="Gene3D" id="3.20.20.450">
    <property type="entry name" value="EAL domain"/>
    <property type="match status" value="1"/>
</dbReference>
<dbReference type="InterPro" id="IPR035919">
    <property type="entry name" value="EAL_sf"/>
</dbReference>
<name>A0A4R3T9E5_9FIRM</name>
<accession>A0A4R3T9E5</accession>
<protein>
    <submittedName>
        <fullName evidence="3">Diguanylate cyclase (GGDEF)-like protein</fullName>
    </submittedName>
</protein>
<dbReference type="SMART" id="SM00267">
    <property type="entry name" value="GGDEF"/>
    <property type="match status" value="1"/>
</dbReference>
<dbReference type="AlphaFoldDB" id="A0A4R3T9E5"/>
<dbReference type="GO" id="GO:0071111">
    <property type="term" value="F:cyclic-guanylate-specific phosphodiesterase activity"/>
    <property type="evidence" value="ECO:0007669"/>
    <property type="project" value="InterPro"/>
</dbReference>
<evidence type="ECO:0000259" key="2">
    <source>
        <dbReference type="PROSITE" id="PS50887"/>
    </source>
</evidence>
<proteinExistence type="predicted"/>
<dbReference type="CDD" id="cd01948">
    <property type="entry name" value="EAL"/>
    <property type="match status" value="1"/>
</dbReference>
<evidence type="ECO:0000259" key="1">
    <source>
        <dbReference type="PROSITE" id="PS50883"/>
    </source>
</evidence>
<dbReference type="Gene3D" id="3.30.70.270">
    <property type="match status" value="1"/>
</dbReference>
<dbReference type="PROSITE" id="PS50883">
    <property type="entry name" value="EAL"/>
    <property type="match status" value="1"/>
</dbReference>
<dbReference type="SUPFAM" id="SSF141868">
    <property type="entry name" value="EAL domain-like"/>
    <property type="match status" value="1"/>
</dbReference>
<organism evidence="3 4">
    <name type="scientific">Longicatena caecimuris</name>
    <dbReference type="NCBI Taxonomy" id="1796635"/>
    <lineage>
        <taxon>Bacteria</taxon>
        <taxon>Bacillati</taxon>
        <taxon>Bacillota</taxon>
        <taxon>Erysipelotrichia</taxon>
        <taxon>Erysipelotrichales</taxon>
        <taxon>Erysipelotrichaceae</taxon>
        <taxon>Longicatena</taxon>
    </lineage>
</organism>
<dbReference type="InterPro" id="IPR043128">
    <property type="entry name" value="Rev_trsase/Diguanyl_cyclase"/>
</dbReference>
<dbReference type="Pfam" id="PF00990">
    <property type="entry name" value="GGDEF"/>
    <property type="match status" value="1"/>
</dbReference>
<dbReference type="PROSITE" id="PS50887">
    <property type="entry name" value="GGDEF"/>
    <property type="match status" value="1"/>
</dbReference>
<dbReference type="InterPro" id="IPR000014">
    <property type="entry name" value="PAS"/>
</dbReference>
<dbReference type="CDD" id="cd01949">
    <property type="entry name" value="GGDEF"/>
    <property type="match status" value="1"/>
</dbReference>
<dbReference type="Pfam" id="PF00563">
    <property type="entry name" value="EAL"/>
    <property type="match status" value="1"/>
</dbReference>
<dbReference type="Proteomes" id="UP000295773">
    <property type="component" value="Unassembled WGS sequence"/>
</dbReference>
<dbReference type="PANTHER" id="PTHR33121:SF70">
    <property type="entry name" value="SIGNALING PROTEIN YKOW"/>
    <property type="match status" value="1"/>
</dbReference>
<dbReference type="PANTHER" id="PTHR33121">
    <property type="entry name" value="CYCLIC DI-GMP PHOSPHODIESTERASE PDEF"/>
    <property type="match status" value="1"/>
</dbReference>
<dbReference type="InterPro" id="IPR013655">
    <property type="entry name" value="PAS_fold_3"/>
</dbReference>
<dbReference type="SUPFAM" id="SSF55785">
    <property type="entry name" value="PYP-like sensor domain (PAS domain)"/>
    <property type="match status" value="1"/>
</dbReference>
<dbReference type="RefSeq" id="WP_132225129.1">
    <property type="nucleotide sequence ID" value="NZ_JANKBG010000014.1"/>
</dbReference>
<keyword evidence="4" id="KW-1185">Reference proteome</keyword>
<feature type="domain" description="EAL" evidence="1">
    <location>
        <begin position="301"/>
        <end position="556"/>
    </location>
</feature>
<gene>
    <name evidence="3" type="ORF">EDD61_11541</name>
</gene>
<dbReference type="InterPro" id="IPR000160">
    <property type="entry name" value="GGDEF_dom"/>
</dbReference>
<dbReference type="InterPro" id="IPR029787">
    <property type="entry name" value="Nucleotide_cyclase"/>
</dbReference>
<reference evidence="3 4" key="1">
    <citation type="submission" date="2019-03" db="EMBL/GenBank/DDBJ databases">
        <title>Genomic Encyclopedia of Type Strains, Phase IV (KMG-IV): sequencing the most valuable type-strain genomes for metagenomic binning, comparative biology and taxonomic classification.</title>
        <authorList>
            <person name="Goeker M."/>
        </authorList>
    </citation>
    <scope>NUCLEOTIDE SEQUENCE [LARGE SCALE GENOMIC DNA]</scope>
    <source>
        <strain evidence="3 4">DSM 29481</strain>
    </source>
</reference>
<comment type="caution">
    <text evidence="3">The sequence shown here is derived from an EMBL/GenBank/DDBJ whole genome shotgun (WGS) entry which is preliminary data.</text>
</comment>
<dbReference type="SUPFAM" id="SSF55073">
    <property type="entry name" value="Nucleotide cyclase"/>
    <property type="match status" value="1"/>
</dbReference>
<dbReference type="Pfam" id="PF08447">
    <property type="entry name" value="PAS_3"/>
    <property type="match status" value="1"/>
</dbReference>
<feature type="domain" description="GGDEF" evidence="2">
    <location>
        <begin position="160"/>
        <end position="292"/>
    </location>
</feature>
<dbReference type="Gene3D" id="3.30.450.20">
    <property type="entry name" value="PAS domain"/>
    <property type="match status" value="1"/>
</dbReference>
<sequence>MDNRDLFRQFHIDASLFYDAIVNSTDDYIYLVDMQSDISLISENMYLDFDLPGRLVKGLVPIWGDLIVDKDRKRYDESIARMLNGDTDEHNVEYQIRNRKGELIWIVCRGLLKRDQDGTPLLFAGMITRLEDKGRIDHITGLLTQKSCIDHLAILLESGKHGSMMLLGLDDFSHINTLQNHVFGDIVLRQFAQDIQSLLPYDAQIYRYDGDQFAIVYDEADEKKTDELYQKLHAYSNHPHQSDAGSYYCTVSAGVVMIPENGNDYLDLIKYAVSALEASKQKGKNTCTFFNDDLIKQKLHQIAINEELHHNVLHQMRNFYVVYQPLLHTKTMKIQGSEALMRWKSEKFGDISPIEFIPVLESSGLIIQAGKWILEQAIATCKEWSNLIKDFIMNVNVSYLQILEDDFVETIRSLLAKYELAPEHIVIELTESYFVTDMGPIRECFSTLRKMHIRIAMDDFGSGYSSLGMLTQAPADIVKIDRSFINAIHTNPFNLSFINAVISLCHSIDIEVTVEGVEEKNELDTVCTLQADTIQGFYVSKPISKAAFHKQYITAKQ</sequence>
<dbReference type="CDD" id="cd00130">
    <property type="entry name" value="PAS"/>
    <property type="match status" value="1"/>
</dbReference>